<keyword evidence="2" id="KW-1133">Transmembrane helix</keyword>
<dbReference type="InterPro" id="IPR029058">
    <property type="entry name" value="AB_hydrolase_fold"/>
</dbReference>
<feature type="transmembrane region" description="Helical" evidence="2">
    <location>
        <begin position="495"/>
        <end position="514"/>
    </location>
</feature>
<feature type="transmembrane region" description="Helical" evidence="2">
    <location>
        <begin position="416"/>
        <end position="443"/>
    </location>
</feature>
<keyword evidence="2" id="KW-0812">Transmembrane</keyword>
<evidence type="ECO:0000256" key="2">
    <source>
        <dbReference type="SAM" id="Phobius"/>
    </source>
</evidence>
<feature type="domain" description="Serine aminopeptidase S33" evidence="3">
    <location>
        <begin position="97"/>
        <end position="237"/>
    </location>
</feature>
<sequence>MRCACAVTRPSSSAPSAVPVERSPAMSTVCPSVARHRRAHRAAVAAVLLCAFLLHFVATPPAAAQERLRETEVVFTGSGGTRLHGSVIAPAAGDRLRPAVVVVHGSGPGRRDDYRAEADALARRGVAVLIYDKRTEGYSVLRRDYGVLAGDALAAVRTLRAFPGVDPHRTGLLGISEGGAVAPLAANRSPDPAFVVTVGAVAVSPARQQAWSYGNFLRHAGVTGSLLTTMESRVVPQLVSAGLFPEARHNPISALRELRQPVLALWGGFDRFAPPREGAETFRTVLGHGATSRYRVVVLPAAEHGLHRTTDAGYTRTATLAPGYPDLVASWISGRPGAVPGTTTEPPDQERRTAPVATPASYETPWVQLTVVLLLLAAFGGYLVLGLADRAAARVRRRRSGEEPERRTPGPSAARWTALAGTVSVLGGLGWLAWLVLTAAQAIGPVVAGRPLPWLLVQVASATTVAAATVTAVSWWRAPAGGHWPGSGTGRRLRFLMLLGGGALFVPWSVHWGLLVP</sequence>
<gene>
    <name evidence="4" type="primary">qncU</name>
</gene>
<feature type="transmembrane region" description="Helical" evidence="2">
    <location>
        <begin position="366"/>
        <end position="388"/>
    </location>
</feature>
<feature type="transmembrane region" description="Helical" evidence="2">
    <location>
        <begin position="455"/>
        <end position="475"/>
    </location>
</feature>
<name>A0A0A6ZAW4_9ACTN</name>
<keyword evidence="2" id="KW-0472">Membrane</keyword>
<evidence type="ECO:0000313" key="4">
    <source>
        <dbReference type="EMBL" id="AGD95046.1"/>
    </source>
</evidence>
<dbReference type="PANTHER" id="PTHR43265">
    <property type="entry name" value="ESTERASE ESTD"/>
    <property type="match status" value="1"/>
</dbReference>
<organism evidence="4">
    <name type="scientific">Streptomyces melanovinaceus</name>
    <dbReference type="NCBI Taxonomy" id="1182637"/>
    <lineage>
        <taxon>Bacteria</taxon>
        <taxon>Bacillati</taxon>
        <taxon>Actinomycetota</taxon>
        <taxon>Actinomycetes</taxon>
        <taxon>Kitasatosporales</taxon>
        <taxon>Streptomycetaceae</taxon>
        <taxon>Streptomyces</taxon>
    </lineage>
</organism>
<dbReference type="Pfam" id="PF12146">
    <property type="entry name" value="Hydrolase_4"/>
    <property type="match status" value="1"/>
</dbReference>
<feature type="transmembrane region" description="Helical" evidence="2">
    <location>
        <begin position="42"/>
        <end position="58"/>
    </location>
</feature>
<dbReference type="GO" id="GO:0052689">
    <property type="term" value="F:carboxylic ester hydrolase activity"/>
    <property type="evidence" value="ECO:0007669"/>
    <property type="project" value="TreeGrafter"/>
</dbReference>
<proteinExistence type="predicted"/>
<dbReference type="EMBL" id="JX021290">
    <property type="protein sequence ID" value="AGD95046.1"/>
    <property type="molecule type" value="Genomic_DNA"/>
</dbReference>
<protein>
    <submittedName>
        <fullName evidence="4">Peptidase</fullName>
    </submittedName>
</protein>
<accession>A0A0A6ZAW4</accession>
<dbReference type="InterPro" id="IPR022742">
    <property type="entry name" value="Hydrolase_4"/>
</dbReference>
<evidence type="ECO:0000256" key="1">
    <source>
        <dbReference type="SAM" id="MobiDB-lite"/>
    </source>
</evidence>
<evidence type="ECO:0000259" key="3">
    <source>
        <dbReference type="Pfam" id="PF12146"/>
    </source>
</evidence>
<dbReference type="Gene3D" id="3.40.50.1820">
    <property type="entry name" value="alpha/beta hydrolase"/>
    <property type="match status" value="1"/>
</dbReference>
<dbReference type="InterPro" id="IPR053145">
    <property type="entry name" value="AB_hydrolase_Est10"/>
</dbReference>
<dbReference type="SUPFAM" id="SSF53474">
    <property type="entry name" value="alpha/beta-Hydrolases"/>
    <property type="match status" value="1"/>
</dbReference>
<feature type="region of interest" description="Disordered" evidence="1">
    <location>
        <begin position="335"/>
        <end position="357"/>
    </location>
</feature>
<dbReference type="AlphaFoldDB" id="A0A0A6ZAW4"/>
<reference evidence="4" key="1">
    <citation type="submission" date="2012-05" db="EMBL/GenBank/DDBJ databases">
        <title>Quinocarcin biosynthetic gene cluster.</title>
        <authorList>
            <person name="Jian X.H."/>
            <person name="Song L.Q."/>
            <person name="Tang G.L."/>
        </authorList>
    </citation>
    <scope>NUCLEOTIDE SEQUENCE</scope>
    <source>
        <strain evidence="4">NRRL 12388</strain>
    </source>
</reference>
<dbReference type="PANTHER" id="PTHR43265:SF1">
    <property type="entry name" value="ESTERASE ESTD"/>
    <property type="match status" value="1"/>
</dbReference>